<evidence type="ECO:0000259" key="4">
    <source>
        <dbReference type="Pfam" id="PF18313"/>
    </source>
</evidence>
<protein>
    <recommendedName>
        <fullName evidence="4">Thiolase-like protein type 1 additional C-terminal domain-containing protein</fullName>
    </recommendedName>
</protein>
<evidence type="ECO:0000256" key="3">
    <source>
        <dbReference type="ARBA" id="ARBA00023315"/>
    </source>
</evidence>
<feature type="domain" description="Thiolase-like protein type 1 additional C-terminal" evidence="4">
    <location>
        <begin position="387"/>
        <end position="463"/>
    </location>
</feature>
<dbReference type="InterPro" id="IPR040771">
    <property type="entry name" value="TLP1_add_C"/>
</dbReference>
<reference evidence="5" key="1">
    <citation type="submission" date="2021-01" db="EMBL/GenBank/DDBJ databases">
        <authorList>
            <person name="Corre E."/>
            <person name="Pelletier E."/>
            <person name="Niang G."/>
            <person name="Scheremetjew M."/>
            <person name="Finn R."/>
            <person name="Kale V."/>
            <person name="Holt S."/>
            <person name="Cochrane G."/>
            <person name="Meng A."/>
            <person name="Brown T."/>
            <person name="Cohen L."/>
        </authorList>
    </citation>
    <scope>NUCLEOTIDE SEQUENCE</scope>
    <source>
        <strain evidence="5">OF101</strain>
    </source>
</reference>
<dbReference type="SUPFAM" id="SSF53901">
    <property type="entry name" value="Thiolase-like"/>
    <property type="match status" value="1"/>
</dbReference>
<dbReference type="EMBL" id="HBGE01091306">
    <property type="protein sequence ID" value="CAD9177617.1"/>
    <property type="molecule type" value="Transcribed_RNA"/>
</dbReference>
<evidence type="ECO:0000256" key="2">
    <source>
        <dbReference type="ARBA" id="ARBA00022679"/>
    </source>
</evidence>
<comment type="similarity">
    <text evidence="1">Belongs to the thiolase-like superfamily. Thiolase family.</text>
</comment>
<dbReference type="Gene3D" id="3.40.47.10">
    <property type="match status" value="1"/>
</dbReference>
<dbReference type="PANTHER" id="PTHR18919:SF139">
    <property type="entry name" value="THIOLASE-LIKE PROTEIN TYPE 1 ADDITIONAL C-TERMINAL DOMAIN-CONTAINING PROTEIN"/>
    <property type="match status" value="1"/>
</dbReference>
<evidence type="ECO:0000256" key="1">
    <source>
        <dbReference type="ARBA" id="ARBA00010982"/>
    </source>
</evidence>
<gene>
    <name evidence="5" type="ORF">ACAT0790_LOCUS54386</name>
</gene>
<name>A0A7S1RWN1_ALECA</name>
<organism evidence="5">
    <name type="scientific">Alexandrium catenella</name>
    <name type="common">Red tide dinoflagellate</name>
    <name type="synonym">Gonyaulax catenella</name>
    <dbReference type="NCBI Taxonomy" id="2925"/>
    <lineage>
        <taxon>Eukaryota</taxon>
        <taxon>Sar</taxon>
        <taxon>Alveolata</taxon>
        <taxon>Dinophyceae</taxon>
        <taxon>Gonyaulacales</taxon>
        <taxon>Pyrocystaceae</taxon>
        <taxon>Alexandrium</taxon>
    </lineage>
</organism>
<dbReference type="InterPro" id="IPR016039">
    <property type="entry name" value="Thiolase-like"/>
</dbReference>
<dbReference type="Pfam" id="PF18313">
    <property type="entry name" value="TLP1_add_C"/>
    <property type="match status" value="1"/>
</dbReference>
<proteinExistence type="inferred from homology"/>
<keyword evidence="2" id="KW-0808">Transferase</keyword>
<keyword evidence="3" id="KW-0012">Acyltransferase</keyword>
<sequence>MSTVLWPNQPASLAKALGIDASVHHQRCRGGDGPQATTTLMAQRIASGHVGTEGLILLSGAMAANTLRAVVRQAAGEELRPYEGARGVDVQKLVRERLGWGEDLGSLPEFSGTSEVFNNEQERRHGLHAPVDAYPLYESRLRHAYGHGIEEHQRHVAEIMSRFTKVAASGFNAGCAWHPLERSSGEIATPSPRNRWVGWPYTKYMNASATVDHSASWLMCSVATAERLGIPEEKWVYVHGGAYANQGDPRSRPTWFVSRWGEHSRIPAMEAALRGALASARLTADRVQHFDFYACFPSVVQMAADCLGLPHDDPRGLTVTGGLPYYGQCGTVSSIAAMLQALRLPENRGHFGLVSGNGGLGQKHAAGVYSTAAPDRAFQEVPWAKTQAKVDALPVAPFADSPRGAAEILTYCVKHGRQGPLDCIVIGKLRSTGAHFIANTPRSPELFSDMMSSEWIGRTGTVAASPDGRRNIFTPDGVPLRSRV</sequence>
<evidence type="ECO:0000313" key="5">
    <source>
        <dbReference type="EMBL" id="CAD9177617.1"/>
    </source>
</evidence>
<dbReference type="AlphaFoldDB" id="A0A7S1RWN1"/>
<accession>A0A7S1RWN1</accession>
<dbReference type="Gene3D" id="2.40.50.840">
    <property type="match status" value="1"/>
</dbReference>
<dbReference type="GO" id="GO:0016746">
    <property type="term" value="F:acyltransferase activity"/>
    <property type="evidence" value="ECO:0007669"/>
    <property type="project" value="UniProtKB-KW"/>
</dbReference>
<dbReference type="PANTHER" id="PTHR18919">
    <property type="entry name" value="ACETYL-COA C-ACYLTRANSFERASE"/>
    <property type="match status" value="1"/>
</dbReference>